<dbReference type="InterPro" id="IPR036388">
    <property type="entry name" value="WH-like_DNA-bd_sf"/>
</dbReference>
<dbReference type="GO" id="GO:0006950">
    <property type="term" value="P:response to stress"/>
    <property type="evidence" value="ECO:0007669"/>
    <property type="project" value="TreeGrafter"/>
</dbReference>
<evidence type="ECO:0000256" key="1">
    <source>
        <dbReference type="SAM" id="MobiDB-lite"/>
    </source>
</evidence>
<accession>A0A6H9YKI4</accession>
<comment type="caution">
    <text evidence="3">The sequence shown here is derived from an EMBL/GenBank/DDBJ whole genome shotgun (WGS) entry which is preliminary data.</text>
</comment>
<dbReference type="PANTHER" id="PTHR33164:SF103">
    <property type="entry name" value="REGULATORY PROTEIN MARR"/>
    <property type="match status" value="1"/>
</dbReference>
<protein>
    <submittedName>
        <fullName evidence="3">MarR family transcriptional regulator</fullName>
    </submittedName>
</protein>
<dbReference type="InterPro" id="IPR000835">
    <property type="entry name" value="HTH_MarR-typ"/>
</dbReference>
<proteinExistence type="predicted"/>
<dbReference type="SUPFAM" id="SSF46785">
    <property type="entry name" value="Winged helix' DNA-binding domain"/>
    <property type="match status" value="1"/>
</dbReference>
<dbReference type="SMART" id="SM00347">
    <property type="entry name" value="HTH_MARR"/>
    <property type="match status" value="1"/>
</dbReference>
<dbReference type="GO" id="GO:0003700">
    <property type="term" value="F:DNA-binding transcription factor activity"/>
    <property type="evidence" value="ECO:0007669"/>
    <property type="project" value="InterPro"/>
</dbReference>
<dbReference type="AlphaFoldDB" id="A0A6H9YKI4"/>
<sequence length="137" mass="15100">MEKDLVELFGQTARMIRRKQMERLAPLGLTPSLSRALRVITSAEEPLRMAELAERLGVVPRSVTTVVDALEAAGLAGRAPDPGNRRSTLVSPTAKGRAARTRMAEARREAAEEVFRPLSAEQREQLRALLALLDEDE</sequence>
<dbReference type="Proteomes" id="UP000468735">
    <property type="component" value="Unassembled WGS sequence"/>
</dbReference>
<feature type="domain" description="HTH marR-type" evidence="2">
    <location>
        <begin position="2"/>
        <end position="135"/>
    </location>
</feature>
<dbReference type="InterPro" id="IPR039422">
    <property type="entry name" value="MarR/SlyA-like"/>
</dbReference>
<dbReference type="Pfam" id="PF12802">
    <property type="entry name" value="MarR_2"/>
    <property type="match status" value="1"/>
</dbReference>
<reference evidence="3 4" key="1">
    <citation type="submission" date="2019-09" db="EMBL/GenBank/DDBJ databases">
        <title>Actinomadura physcomitrii sp. nov., a novel actinomycete isolated from moss [Physcomitrium sphaericum (Ludw) Fuernr].</title>
        <authorList>
            <person name="Zhuang X."/>
            <person name="Liu C."/>
        </authorList>
    </citation>
    <scope>NUCLEOTIDE SEQUENCE [LARGE SCALE GENOMIC DNA]</scope>
    <source>
        <strain evidence="3 4">HMC1</strain>
    </source>
</reference>
<dbReference type="PANTHER" id="PTHR33164">
    <property type="entry name" value="TRANSCRIPTIONAL REGULATOR, MARR FAMILY"/>
    <property type="match status" value="1"/>
</dbReference>
<name>A0A6H9YKI4_9ACTN</name>
<evidence type="ECO:0000259" key="2">
    <source>
        <dbReference type="PROSITE" id="PS50995"/>
    </source>
</evidence>
<organism evidence="3 4">
    <name type="scientific">Actinomadura rudentiformis</name>
    <dbReference type="NCBI Taxonomy" id="359158"/>
    <lineage>
        <taxon>Bacteria</taxon>
        <taxon>Bacillati</taxon>
        <taxon>Actinomycetota</taxon>
        <taxon>Actinomycetes</taxon>
        <taxon>Streptosporangiales</taxon>
        <taxon>Thermomonosporaceae</taxon>
        <taxon>Actinomadura</taxon>
    </lineage>
</organism>
<dbReference type="OrthoDB" id="9815567at2"/>
<dbReference type="InterPro" id="IPR036390">
    <property type="entry name" value="WH_DNA-bd_sf"/>
</dbReference>
<feature type="region of interest" description="Disordered" evidence="1">
    <location>
        <begin position="76"/>
        <end position="104"/>
    </location>
</feature>
<dbReference type="PROSITE" id="PS50995">
    <property type="entry name" value="HTH_MARR_2"/>
    <property type="match status" value="1"/>
</dbReference>
<dbReference type="Gene3D" id="1.10.10.10">
    <property type="entry name" value="Winged helix-like DNA-binding domain superfamily/Winged helix DNA-binding domain"/>
    <property type="match status" value="1"/>
</dbReference>
<evidence type="ECO:0000313" key="4">
    <source>
        <dbReference type="Proteomes" id="UP000468735"/>
    </source>
</evidence>
<gene>
    <name evidence="3" type="ORF">F8566_21835</name>
</gene>
<keyword evidence="4" id="KW-1185">Reference proteome</keyword>
<dbReference type="RefSeq" id="WP_151562711.1">
    <property type="nucleotide sequence ID" value="NZ_WBMT01000010.1"/>
</dbReference>
<evidence type="ECO:0000313" key="3">
    <source>
        <dbReference type="EMBL" id="KAB2346857.1"/>
    </source>
</evidence>
<dbReference type="EMBL" id="WBMT01000010">
    <property type="protein sequence ID" value="KAB2346857.1"/>
    <property type="molecule type" value="Genomic_DNA"/>
</dbReference>
<dbReference type="PRINTS" id="PR00598">
    <property type="entry name" value="HTHMARR"/>
</dbReference>